<reference evidence="2" key="2">
    <citation type="journal article" date="2017" name="Nat. Plants">
        <title>The Aegilops tauschii genome reveals multiple impacts of transposons.</title>
        <authorList>
            <person name="Zhao G."/>
            <person name="Zou C."/>
            <person name="Li K."/>
            <person name="Wang K."/>
            <person name="Li T."/>
            <person name="Gao L."/>
            <person name="Zhang X."/>
            <person name="Wang H."/>
            <person name="Yang Z."/>
            <person name="Liu X."/>
            <person name="Jiang W."/>
            <person name="Mao L."/>
            <person name="Kong X."/>
            <person name="Jiao Y."/>
            <person name="Jia J."/>
        </authorList>
    </citation>
    <scope>NUCLEOTIDE SEQUENCE [LARGE SCALE GENOMIC DNA]</scope>
    <source>
        <strain evidence="2">cv. AL8/78</strain>
    </source>
</reference>
<dbReference type="AlphaFoldDB" id="A0A453K1M2"/>
<protein>
    <submittedName>
        <fullName evidence="1">Uncharacterized protein</fullName>
    </submittedName>
</protein>
<evidence type="ECO:0000313" key="1">
    <source>
        <dbReference type="EnsemblPlants" id="AET5Gv20261400.20"/>
    </source>
</evidence>
<evidence type="ECO:0000313" key="2">
    <source>
        <dbReference type="Proteomes" id="UP000015105"/>
    </source>
</evidence>
<accession>A0A453K1M2</accession>
<keyword evidence="2" id="KW-1185">Reference proteome</keyword>
<reference evidence="2" key="1">
    <citation type="journal article" date="2014" name="Science">
        <title>Ancient hybridizations among the ancestral genomes of bread wheat.</title>
        <authorList>
            <consortium name="International Wheat Genome Sequencing Consortium,"/>
            <person name="Marcussen T."/>
            <person name="Sandve S.R."/>
            <person name="Heier L."/>
            <person name="Spannagl M."/>
            <person name="Pfeifer M."/>
            <person name="Jakobsen K.S."/>
            <person name="Wulff B.B."/>
            <person name="Steuernagel B."/>
            <person name="Mayer K.F."/>
            <person name="Olsen O.A."/>
        </authorList>
    </citation>
    <scope>NUCLEOTIDE SEQUENCE [LARGE SCALE GENOMIC DNA]</scope>
    <source>
        <strain evidence="2">cv. AL8/78</strain>
    </source>
</reference>
<proteinExistence type="predicted"/>
<reference evidence="1" key="4">
    <citation type="submission" date="2019-03" db="UniProtKB">
        <authorList>
            <consortium name="EnsemblPlants"/>
        </authorList>
    </citation>
    <scope>IDENTIFICATION</scope>
</reference>
<organism evidence="1 2">
    <name type="scientific">Aegilops tauschii subsp. strangulata</name>
    <name type="common">Goatgrass</name>
    <dbReference type="NCBI Taxonomy" id="200361"/>
    <lineage>
        <taxon>Eukaryota</taxon>
        <taxon>Viridiplantae</taxon>
        <taxon>Streptophyta</taxon>
        <taxon>Embryophyta</taxon>
        <taxon>Tracheophyta</taxon>
        <taxon>Spermatophyta</taxon>
        <taxon>Magnoliopsida</taxon>
        <taxon>Liliopsida</taxon>
        <taxon>Poales</taxon>
        <taxon>Poaceae</taxon>
        <taxon>BOP clade</taxon>
        <taxon>Pooideae</taxon>
        <taxon>Triticodae</taxon>
        <taxon>Triticeae</taxon>
        <taxon>Triticinae</taxon>
        <taxon>Aegilops</taxon>
    </lineage>
</organism>
<sequence length="53" mass="6091">QGLFLQGMREMKMDCVNIKKESIDEGVKTMLVEEAKIHRGLYNNNSTSIYTII</sequence>
<name>A0A453K1M2_AEGTS</name>
<dbReference type="Gramene" id="AET5Gv20261400.20">
    <property type="protein sequence ID" value="AET5Gv20261400.20"/>
    <property type="gene ID" value="AET5Gv20261400"/>
</dbReference>
<dbReference type="Proteomes" id="UP000015105">
    <property type="component" value="Chromosome 5D"/>
</dbReference>
<reference evidence="1" key="3">
    <citation type="journal article" date="2017" name="Nature">
        <title>Genome sequence of the progenitor of the wheat D genome Aegilops tauschii.</title>
        <authorList>
            <person name="Luo M.C."/>
            <person name="Gu Y.Q."/>
            <person name="Puiu D."/>
            <person name="Wang H."/>
            <person name="Twardziok S.O."/>
            <person name="Deal K.R."/>
            <person name="Huo N."/>
            <person name="Zhu T."/>
            <person name="Wang L."/>
            <person name="Wang Y."/>
            <person name="McGuire P.E."/>
            <person name="Liu S."/>
            <person name="Long H."/>
            <person name="Ramasamy R.K."/>
            <person name="Rodriguez J.C."/>
            <person name="Van S.L."/>
            <person name="Yuan L."/>
            <person name="Wang Z."/>
            <person name="Xia Z."/>
            <person name="Xiao L."/>
            <person name="Anderson O.D."/>
            <person name="Ouyang S."/>
            <person name="Liang Y."/>
            <person name="Zimin A.V."/>
            <person name="Pertea G."/>
            <person name="Qi P."/>
            <person name="Bennetzen J.L."/>
            <person name="Dai X."/>
            <person name="Dawson M.W."/>
            <person name="Muller H.G."/>
            <person name="Kugler K."/>
            <person name="Rivarola-Duarte L."/>
            <person name="Spannagl M."/>
            <person name="Mayer K.F.X."/>
            <person name="Lu F.H."/>
            <person name="Bevan M.W."/>
            <person name="Leroy P."/>
            <person name="Li P."/>
            <person name="You F.M."/>
            <person name="Sun Q."/>
            <person name="Liu Z."/>
            <person name="Lyons E."/>
            <person name="Wicker T."/>
            <person name="Salzberg S.L."/>
            <person name="Devos K.M."/>
            <person name="Dvorak J."/>
        </authorList>
    </citation>
    <scope>NUCLEOTIDE SEQUENCE [LARGE SCALE GENOMIC DNA]</scope>
    <source>
        <strain evidence="1">cv. AL8/78</strain>
    </source>
</reference>
<dbReference type="EnsemblPlants" id="AET5Gv20261400.20">
    <property type="protein sequence ID" value="AET5Gv20261400.20"/>
    <property type="gene ID" value="AET5Gv20261400"/>
</dbReference>
<reference evidence="1" key="5">
    <citation type="journal article" date="2021" name="G3 (Bethesda)">
        <title>Aegilops tauschii genome assembly Aet v5.0 features greater sequence contiguity and improved annotation.</title>
        <authorList>
            <person name="Wang L."/>
            <person name="Zhu T."/>
            <person name="Rodriguez J.C."/>
            <person name="Deal K.R."/>
            <person name="Dubcovsky J."/>
            <person name="McGuire P.E."/>
            <person name="Lux T."/>
            <person name="Spannagl M."/>
            <person name="Mayer K.F.X."/>
            <person name="Baldrich P."/>
            <person name="Meyers B.C."/>
            <person name="Huo N."/>
            <person name="Gu Y.Q."/>
            <person name="Zhou H."/>
            <person name="Devos K.M."/>
            <person name="Bennetzen J.L."/>
            <person name="Unver T."/>
            <person name="Budak H."/>
            <person name="Gulick P.J."/>
            <person name="Galiba G."/>
            <person name="Kalapos B."/>
            <person name="Nelson D.R."/>
            <person name="Li P."/>
            <person name="You F.M."/>
            <person name="Luo M.C."/>
            <person name="Dvorak J."/>
        </authorList>
    </citation>
    <scope>NUCLEOTIDE SEQUENCE [LARGE SCALE GENOMIC DNA]</scope>
    <source>
        <strain evidence="1">cv. AL8/78</strain>
    </source>
</reference>